<comment type="caution">
    <text evidence="1">The sequence shown here is derived from an EMBL/GenBank/DDBJ whole genome shotgun (WGS) entry which is preliminary data.</text>
</comment>
<keyword evidence="2" id="KW-1185">Reference proteome</keyword>
<proteinExistence type="predicted"/>
<protein>
    <submittedName>
        <fullName evidence="1">Uncharacterized protein</fullName>
    </submittedName>
</protein>
<dbReference type="Proteomes" id="UP000827872">
    <property type="component" value="Linkage Group LG15"/>
</dbReference>
<evidence type="ECO:0000313" key="1">
    <source>
        <dbReference type="EMBL" id="KAH7996284.1"/>
    </source>
</evidence>
<accession>A0ACB8EUE7</accession>
<name>A0ACB8EUE7_9SAUR</name>
<sequence>MFKRLAKQLIQELDSERKLIPLTSLAYAENFRPLSLVTKVASRLPWHSRKYSPTPFKLADILREGATMEIELKYSEPLLFSVSMSKKSGARLNLKIQSAGVNIGGLGATCLSSSPVLVRKTYMDTRDLWKVKTSLGLIQQIYPKLQLYVVTEVFEIMEPLLIEEAVQGGGQGEVTVVEIFKIEGLDTRMKRKYLQIPRGTVVAYVVEKLRTAEEDLLFNCRLSQEKSVSRLTYDAFQDELGSSLIALIYTCTGMRWLSGLYYFRWQLELSLAGGVANRSMLELLNEDLRPQVETLLSRLEIFQTTEKRESCDLWRPLHFLCSSVEDLDYELMPLLEAILEKKKIAKHLEMVRLFLA</sequence>
<evidence type="ECO:0000313" key="2">
    <source>
        <dbReference type="Proteomes" id="UP000827872"/>
    </source>
</evidence>
<reference evidence="1" key="1">
    <citation type="submission" date="2021-08" db="EMBL/GenBank/DDBJ databases">
        <title>The first chromosome-level gecko genome reveals the dynamic sex chromosomes of Neotropical dwarf geckos (Sphaerodactylidae: Sphaerodactylus).</title>
        <authorList>
            <person name="Pinto B.J."/>
            <person name="Keating S.E."/>
            <person name="Gamble T."/>
        </authorList>
    </citation>
    <scope>NUCLEOTIDE SEQUENCE</scope>
    <source>
        <strain evidence="1">TG3544</strain>
    </source>
</reference>
<dbReference type="EMBL" id="CM037628">
    <property type="protein sequence ID" value="KAH7996284.1"/>
    <property type="molecule type" value="Genomic_DNA"/>
</dbReference>
<gene>
    <name evidence="1" type="ORF">K3G42_003649</name>
</gene>
<organism evidence="1 2">
    <name type="scientific">Sphaerodactylus townsendi</name>
    <dbReference type="NCBI Taxonomy" id="933632"/>
    <lineage>
        <taxon>Eukaryota</taxon>
        <taxon>Metazoa</taxon>
        <taxon>Chordata</taxon>
        <taxon>Craniata</taxon>
        <taxon>Vertebrata</taxon>
        <taxon>Euteleostomi</taxon>
        <taxon>Lepidosauria</taxon>
        <taxon>Squamata</taxon>
        <taxon>Bifurcata</taxon>
        <taxon>Gekkota</taxon>
        <taxon>Sphaerodactylidae</taxon>
        <taxon>Sphaerodactylus</taxon>
    </lineage>
</organism>